<dbReference type="Proteomes" id="UP000636755">
    <property type="component" value="Unassembled WGS sequence"/>
</dbReference>
<organism evidence="10 11">
    <name type="scientific">Ruminococcus intestinalis</name>
    <dbReference type="NCBI Taxonomy" id="2763066"/>
    <lineage>
        <taxon>Bacteria</taxon>
        <taxon>Bacillati</taxon>
        <taxon>Bacillota</taxon>
        <taxon>Clostridia</taxon>
        <taxon>Eubacteriales</taxon>
        <taxon>Oscillospiraceae</taxon>
        <taxon>Ruminococcus</taxon>
    </lineage>
</organism>
<feature type="transmembrane region" description="Helical" evidence="9">
    <location>
        <begin position="29"/>
        <end position="54"/>
    </location>
</feature>
<feature type="transmembrane region" description="Helical" evidence="9">
    <location>
        <begin position="187"/>
        <end position="205"/>
    </location>
</feature>
<keyword evidence="3" id="KW-0813">Transport</keyword>
<evidence type="ECO:0000256" key="7">
    <source>
        <dbReference type="ARBA" id="ARBA00023136"/>
    </source>
</evidence>
<evidence type="ECO:0000256" key="6">
    <source>
        <dbReference type="ARBA" id="ARBA00022989"/>
    </source>
</evidence>
<protein>
    <submittedName>
        <fullName evidence="10">AI-2E family transporter</fullName>
    </submittedName>
</protein>
<proteinExistence type="inferred from homology"/>
<dbReference type="InterPro" id="IPR002549">
    <property type="entry name" value="AI-2E-like"/>
</dbReference>
<feature type="transmembrane region" description="Helical" evidence="9">
    <location>
        <begin position="271"/>
        <end position="290"/>
    </location>
</feature>
<dbReference type="RefSeq" id="WP_186934858.1">
    <property type="nucleotide sequence ID" value="NZ_JACOPS010000001.1"/>
</dbReference>
<feature type="transmembrane region" description="Helical" evidence="9">
    <location>
        <begin position="340"/>
        <end position="367"/>
    </location>
</feature>
<evidence type="ECO:0000256" key="3">
    <source>
        <dbReference type="ARBA" id="ARBA00022448"/>
    </source>
</evidence>
<comment type="subcellular location">
    <subcellularLocation>
        <location evidence="1">Cell membrane</location>
        <topology evidence="1">Multi-pass membrane protein</topology>
    </subcellularLocation>
</comment>
<feature type="compositionally biased region" description="Acidic residues" evidence="8">
    <location>
        <begin position="432"/>
        <end position="442"/>
    </location>
</feature>
<evidence type="ECO:0000313" key="10">
    <source>
        <dbReference type="EMBL" id="MBC5727579.1"/>
    </source>
</evidence>
<keyword evidence="7 9" id="KW-0472">Membrane</keyword>
<feature type="transmembrane region" description="Helical" evidence="9">
    <location>
        <begin position="297"/>
        <end position="320"/>
    </location>
</feature>
<feature type="compositionally biased region" description="Basic and acidic residues" evidence="8">
    <location>
        <begin position="418"/>
        <end position="431"/>
    </location>
</feature>
<keyword evidence="5 9" id="KW-0812">Transmembrane</keyword>
<evidence type="ECO:0000313" key="11">
    <source>
        <dbReference type="Proteomes" id="UP000636755"/>
    </source>
</evidence>
<dbReference type="Pfam" id="PF01594">
    <property type="entry name" value="AI-2E_transport"/>
    <property type="match status" value="1"/>
</dbReference>
<feature type="transmembrane region" description="Helical" evidence="9">
    <location>
        <begin position="83"/>
        <end position="104"/>
    </location>
</feature>
<feature type="transmembrane region" description="Helical" evidence="9">
    <location>
        <begin position="243"/>
        <end position="265"/>
    </location>
</feature>
<evidence type="ECO:0000256" key="2">
    <source>
        <dbReference type="ARBA" id="ARBA00009773"/>
    </source>
</evidence>
<feature type="region of interest" description="Disordered" evidence="8">
    <location>
        <begin position="418"/>
        <end position="442"/>
    </location>
</feature>
<comment type="caution">
    <text evidence="10">The sequence shown here is derived from an EMBL/GenBank/DDBJ whole genome shotgun (WGS) entry which is preliminary data.</text>
</comment>
<evidence type="ECO:0000256" key="8">
    <source>
        <dbReference type="SAM" id="MobiDB-lite"/>
    </source>
</evidence>
<evidence type="ECO:0000256" key="4">
    <source>
        <dbReference type="ARBA" id="ARBA00022475"/>
    </source>
</evidence>
<dbReference type="PANTHER" id="PTHR21716">
    <property type="entry name" value="TRANSMEMBRANE PROTEIN"/>
    <property type="match status" value="1"/>
</dbReference>
<gene>
    <name evidence="10" type="ORF">H8R91_03335</name>
</gene>
<dbReference type="PANTHER" id="PTHR21716:SF53">
    <property type="entry name" value="PERMEASE PERM-RELATED"/>
    <property type="match status" value="1"/>
</dbReference>
<name>A0ABR7HJ74_9FIRM</name>
<keyword evidence="4" id="KW-1003">Cell membrane</keyword>
<evidence type="ECO:0000256" key="1">
    <source>
        <dbReference type="ARBA" id="ARBA00004651"/>
    </source>
</evidence>
<evidence type="ECO:0000256" key="5">
    <source>
        <dbReference type="ARBA" id="ARBA00022692"/>
    </source>
</evidence>
<comment type="similarity">
    <text evidence="2">Belongs to the autoinducer-2 exporter (AI-2E) (TC 2.A.86) family.</text>
</comment>
<keyword evidence="11" id="KW-1185">Reference proteome</keyword>
<keyword evidence="6 9" id="KW-1133">Transmembrane helix</keyword>
<accession>A0ABR7HJ74</accession>
<dbReference type="EMBL" id="JACOPS010000001">
    <property type="protein sequence ID" value="MBC5727579.1"/>
    <property type="molecule type" value="Genomic_DNA"/>
</dbReference>
<sequence length="442" mass="49576">MKKLFTLKNVLICILFTIFLLFVKDNFSVVWNAICMLASILTPFVIGFLFAYILNFPYKFFYSKVFGFLKNKKAFFAKMRKPLSIICTYTAVIAVLGFLIAILVPQIGDNISSLVERVPSYFNSVYEWLSSVADWANKTYNANIDIDASFAQLGKEIAKNLNGTTIANFSKNVLFDTLLPMITNTTAGIYNFIMGIVISVYFLSAKEMLCRQVKRLAVAFIPIKFLPKVYEIVDITDTKCGRFLVGDIIDAAFIGVLTFITMSIFQLPYAALIAVLIGVTNIIPFFGPFIGAIPSAIILFLESPWDMIIFIAIVFVIQQLDGNLFKPKIIGSQVGLSSFWVLFSVIVGGSLFGMVGFILGTPIYAVIYTLIGKRVKNAIDNKGKIAQEALDFEVLNYVKIATEQKKIREEKENAQKEKLLKFIKPDKHTNSESDDDNKDDKE</sequence>
<reference evidence="10 11" key="1">
    <citation type="submission" date="2020-08" db="EMBL/GenBank/DDBJ databases">
        <title>Genome public.</title>
        <authorList>
            <person name="Liu C."/>
            <person name="Sun Q."/>
        </authorList>
    </citation>
    <scope>NUCLEOTIDE SEQUENCE [LARGE SCALE GENOMIC DNA]</scope>
    <source>
        <strain evidence="10 11">NSJ-71</strain>
    </source>
</reference>
<evidence type="ECO:0000256" key="9">
    <source>
        <dbReference type="SAM" id="Phobius"/>
    </source>
</evidence>
<feature type="transmembrane region" description="Helical" evidence="9">
    <location>
        <begin position="7"/>
        <end position="23"/>
    </location>
</feature>